<dbReference type="Pfam" id="PF04406">
    <property type="entry name" value="TP6A_N"/>
    <property type="match status" value="1"/>
</dbReference>
<evidence type="ECO:0000259" key="13">
    <source>
        <dbReference type="Pfam" id="PF04406"/>
    </source>
</evidence>
<dbReference type="InterPro" id="IPR013049">
    <property type="entry name" value="Spo11/TopoVI_A_N"/>
</dbReference>
<name>A0A1V9YKA4_ACHHY</name>
<keyword evidence="16" id="KW-1185">Reference proteome</keyword>
<keyword evidence="11" id="KW-0539">Nucleus</keyword>
<keyword evidence="8 12" id="KW-0799">Topoisomerase</keyword>
<dbReference type="GO" id="GO:0042138">
    <property type="term" value="P:meiotic DNA double-strand break formation"/>
    <property type="evidence" value="ECO:0007669"/>
    <property type="project" value="InterPro"/>
</dbReference>
<evidence type="ECO:0000256" key="5">
    <source>
        <dbReference type="ARBA" id="ARBA00012895"/>
    </source>
</evidence>
<dbReference type="PROSITE" id="PS52041">
    <property type="entry name" value="TOPO_IIB"/>
    <property type="match status" value="1"/>
</dbReference>
<dbReference type="AlphaFoldDB" id="A0A1V9YKA4"/>
<accession>A0A1V9YKA4</accession>
<comment type="caution">
    <text evidence="15">The sequence shown here is derived from an EMBL/GenBank/DDBJ whole genome shotgun (WGS) entry which is preliminary data.</text>
</comment>
<dbReference type="SUPFAM" id="SSF56726">
    <property type="entry name" value="DNA topoisomerase IV, alpha subunit"/>
    <property type="match status" value="1"/>
</dbReference>
<dbReference type="EMBL" id="JNBR01001528">
    <property type="protein sequence ID" value="OQR86141.1"/>
    <property type="molecule type" value="Genomic_DNA"/>
</dbReference>
<dbReference type="Pfam" id="PF21180">
    <property type="entry name" value="TOP6A-Spo11_Toprim"/>
    <property type="match status" value="1"/>
</dbReference>
<comment type="similarity">
    <text evidence="4 12">Belongs to the TOP6A family.</text>
</comment>
<dbReference type="GO" id="GO:0000706">
    <property type="term" value="P:meiotic DNA double-strand break processing"/>
    <property type="evidence" value="ECO:0007669"/>
    <property type="project" value="TreeGrafter"/>
</dbReference>
<dbReference type="EC" id="5.6.2.2" evidence="5"/>
<reference evidence="15 16" key="1">
    <citation type="journal article" date="2014" name="Genome Biol. Evol.">
        <title>The secreted proteins of Achlya hypogyna and Thraustotheca clavata identify the ancestral oomycete secretome and reveal gene acquisitions by horizontal gene transfer.</title>
        <authorList>
            <person name="Misner I."/>
            <person name="Blouin N."/>
            <person name="Leonard G."/>
            <person name="Richards T.A."/>
            <person name="Lane C.E."/>
        </authorList>
    </citation>
    <scope>NUCLEOTIDE SEQUENCE [LARGE SCALE GENOMIC DNA]</scope>
    <source>
        <strain evidence="15 16">ATCC 48635</strain>
    </source>
</reference>
<keyword evidence="9 12" id="KW-0238">DNA-binding</keyword>
<gene>
    <name evidence="15" type="ORF">ACHHYP_10951</name>
</gene>
<evidence type="ECO:0000256" key="8">
    <source>
        <dbReference type="ARBA" id="ARBA00023029"/>
    </source>
</evidence>
<evidence type="ECO:0000313" key="15">
    <source>
        <dbReference type="EMBL" id="OQR86141.1"/>
    </source>
</evidence>
<evidence type="ECO:0000256" key="9">
    <source>
        <dbReference type="ARBA" id="ARBA00023125"/>
    </source>
</evidence>
<dbReference type="Proteomes" id="UP000243579">
    <property type="component" value="Unassembled WGS sequence"/>
</dbReference>
<dbReference type="GO" id="GO:0000228">
    <property type="term" value="C:nuclear chromosome"/>
    <property type="evidence" value="ECO:0007669"/>
    <property type="project" value="TreeGrafter"/>
</dbReference>
<evidence type="ECO:0000256" key="6">
    <source>
        <dbReference type="ARBA" id="ARBA00022723"/>
    </source>
</evidence>
<evidence type="ECO:0000256" key="7">
    <source>
        <dbReference type="ARBA" id="ARBA00022842"/>
    </source>
</evidence>
<dbReference type="PANTHER" id="PTHR10848">
    <property type="entry name" value="MEIOTIC RECOMBINATION PROTEIN SPO11"/>
    <property type="match status" value="1"/>
</dbReference>
<dbReference type="InterPro" id="IPR013048">
    <property type="entry name" value="Meiotic_Spo11"/>
</dbReference>
<dbReference type="PRINTS" id="PR01550">
    <property type="entry name" value="TOP6AFAMILY"/>
</dbReference>
<dbReference type="PANTHER" id="PTHR10848:SF0">
    <property type="entry name" value="MEIOTIC RECOMBINATION PROTEIN SPO11"/>
    <property type="match status" value="1"/>
</dbReference>
<evidence type="ECO:0000256" key="4">
    <source>
        <dbReference type="ARBA" id="ARBA00006559"/>
    </source>
</evidence>
<dbReference type="GO" id="GO:0046872">
    <property type="term" value="F:metal ion binding"/>
    <property type="evidence" value="ECO:0007669"/>
    <property type="project" value="UniProtKB-KW"/>
</dbReference>
<dbReference type="STRING" id="1202772.A0A1V9YKA4"/>
<dbReference type="PRINTS" id="PR01551">
    <property type="entry name" value="SPO11HOMOLOG"/>
</dbReference>
<dbReference type="InterPro" id="IPR034136">
    <property type="entry name" value="TOPRIM_Topo6A/Spo11"/>
</dbReference>
<proteinExistence type="inferred from homology"/>
<evidence type="ECO:0000256" key="12">
    <source>
        <dbReference type="PROSITE-ProRule" id="PRU01385"/>
    </source>
</evidence>
<dbReference type="OrthoDB" id="5377392at2759"/>
<organism evidence="15 16">
    <name type="scientific">Achlya hypogyna</name>
    <name type="common">Oomycete</name>
    <name type="synonym">Protoachlya hypogyna</name>
    <dbReference type="NCBI Taxonomy" id="1202772"/>
    <lineage>
        <taxon>Eukaryota</taxon>
        <taxon>Sar</taxon>
        <taxon>Stramenopiles</taxon>
        <taxon>Oomycota</taxon>
        <taxon>Saprolegniomycetes</taxon>
        <taxon>Saprolegniales</taxon>
        <taxon>Achlyaceae</taxon>
        <taxon>Achlya</taxon>
    </lineage>
</organism>
<evidence type="ECO:0000256" key="2">
    <source>
        <dbReference type="ARBA" id="ARBA00001946"/>
    </source>
</evidence>
<dbReference type="InterPro" id="IPR002815">
    <property type="entry name" value="Spo11/TopoVI_A"/>
</dbReference>
<dbReference type="InterPro" id="IPR036078">
    <property type="entry name" value="Spo11/TopoVI_A_sf"/>
</dbReference>
<comment type="subcellular location">
    <subcellularLocation>
        <location evidence="3">Nucleus</location>
    </subcellularLocation>
</comment>
<keyword evidence="10 12" id="KW-0413">Isomerase</keyword>
<evidence type="ECO:0000256" key="3">
    <source>
        <dbReference type="ARBA" id="ARBA00004123"/>
    </source>
</evidence>
<dbReference type="GO" id="GO:0003918">
    <property type="term" value="F:DNA topoisomerase type II (double strand cut, ATP-hydrolyzing) activity"/>
    <property type="evidence" value="ECO:0007669"/>
    <property type="project" value="UniProtKB-UniRule"/>
</dbReference>
<dbReference type="CDD" id="cd00223">
    <property type="entry name" value="TOPRIM_TopoIIB_SPO"/>
    <property type="match status" value="1"/>
</dbReference>
<dbReference type="InterPro" id="IPR036388">
    <property type="entry name" value="WH-like_DNA-bd_sf"/>
</dbReference>
<feature type="domain" description="Topoisomerase 6 subunit A/Spo11 TOPRIM" evidence="14">
    <location>
        <begin position="194"/>
        <end position="360"/>
    </location>
</feature>
<dbReference type="GO" id="GO:0003677">
    <property type="term" value="F:DNA binding"/>
    <property type="evidence" value="ECO:0007669"/>
    <property type="project" value="UniProtKB-UniRule"/>
</dbReference>
<dbReference type="GO" id="GO:0007131">
    <property type="term" value="P:reciprocal meiotic recombination"/>
    <property type="evidence" value="ECO:0007669"/>
    <property type="project" value="TreeGrafter"/>
</dbReference>
<feature type="active site" description="O-(5'-phospho-DNA)-tyrosine intermediate" evidence="12">
    <location>
        <position position="104"/>
    </location>
</feature>
<evidence type="ECO:0000259" key="14">
    <source>
        <dbReference type="Pfam" id="PF21180"/>
    </source>
</evidence>
<keyword evidence="6" id="KW-0479">Metal-binding</keyword>
<protein>
    <recommendedName>
        <fullName evidence="5">DNA topoisomerase (ATP-hydrolyzing)</fullName>
        <ecNumber evidence="5">5.6.2.2</ecNumber>
    </recommendedName>
</protein>
<evidence type="ECO:0000313" key="16">
    <source>
        <dbReference type="Proteomes" id="UP000243579"/>
    </source>
</evidence>
<evidence type="ECO:0000256" key="10">
    <source>
        <dbReference type="ARBA" id="ARBA00023235"/>
    </source>
</evidence>
<dbReference type="Gene3D" id="3.40.1360.10">
    <property type="match status" value="1"/>
</dbReference>
<feature type="domain" description="Spo11/DNA topoisomerase VI subunit A N-terminal" evidence="13">
    <location>
        <begin position="75"/>
        <end position="135"/>
    </location>
</feature>
<keyword evidence="7" id="KW-0460">Magnesium</keyword>
<evidence type="ECO:0000256" key="11">
    <source>
        <dbReference type="ARBA" id="ARBA00023242"/>
    </source>
</evidence>
<dbReference type="GO" id="GO:0005524">
    <property type="term" value="F:ATP binding"/>
    <property type="evidence" value="ECO:0007669"/>
    <property type="project" value="InterPro"/>
</dbReference>
<dbReference type="Gene3D" id="1.10.10.10">
    <property type="entry name" value="Winged helix-like DNA-binding domain superfamily/Winged helix DNA-binding domain"/>
    <property type="match status" value="1"/>
</dbReference>
<sequence length="368" mass="41695">MEEARELPVGLAREEIISRIEETFLAFLEGLASDTFTVFHTLKRATNAMDFDCDAQTLAHAGETRAIKMTTTGARKYTGMWLVLQIAHQLLRENKTVTQRELYYLHPFFTTQQEADECILDVSGLLRVPRECLNIVGGVKGYFTGRICYQETNNHWIDCSQDGGTGRPISRDILRLESHQMQIFGVFNLSDAKYVIVVEKEGIFNRLGEDLFFNRVPCILVTGKGFPDLATRIFVKKLSDALRVPVLGLCDCNPFGLSIFLSYKFGSARMPLDSVAYAVDIKWVGLRPLDAMALELPKVVRTKFSKHDKRRLQGLLAHPFVQTNAQYGAEVDEWARLPQKIELEALHTKGFGYITTYLEAQVRLGNYI</sequence>
<comment type="cofactor">
    <cofactor evidence="2">
        <name>Mg(2+)</name>
        <dbReference type="ChEBI" id="CHEBI:18420"/>
    </cofactor>
</comment>
<evidence type="ECO:0000256" key="1">
    <source>
        <dbReference type="ARBA" id="ARBA00000185"/>
    </source>
</evidence>
<comment type="catalytic activity">
    <reaction evidence="1 12">
        <text>ATP-dependent breakage, passage and rejoining of double-stranded DNA.</text>
        <dbReference type="EC" id="5.6.2.2"/>
    </reaction>
</comment>